<organism evidence="3 4">
    <name type="scientific">Cercopithifilaria johnstoni</name>
    <dbReference type="NCBI Taxonomy" id="2874296"/>
    <lineage>
        <taxon>Eukaryota</taxon>
        <taxon>Metazoa</taxon>
        <taxon>Ecdysozoa</taxon>
        <taxon>Nematoda</taxon>
        <taxon>Chromadorea</taxon>
        <taxon>Rhabditida</taxon>
        <taxon>Spirurina</taxon>
        <taxon>Spiruromorpha</taxon>
        <taxon>Filarioidea</taxon>
        <taxon>Onchocercidae</taxon>
        <taxon>Cercopithifilaria</taxon>
    </lineage>
</organism>
<gene>
    <name evidence="3" type="ORF">CJOHNSTONI_LOCUS3830</name>
</gene>
<dbReference type="Proteomes" id="UP000746747">
    <property type="component" value="Unassembled WGS sequence"/>
</dbReference>
<comment type="similarity">
    <text evidence="1">Belongs to the GILT family.</text>
</comment>
<proteinExistence type="inferred from homology"/>
<name>A0A8J2LUP4_9BILA</name>
<comment type="caution">
    <text evidence="3">The sequence shown here is derived from an EMBL/GenBank/DDBJ whole genome shotgun (WGS) entry which is preliminary data.</text>
</comment>
<dbReference type="EMBL" id="CAKAEH010001256">
    <property type="protein sequence ID" value="CAG9533619.1"/>
    <property type="molecule type" value="Genomic_DNA"/>
</dbReference>
<protein>
    <submittedName>
        <fullName evidence="3">Uncharacterized protein</fullName>
    </submittedName>
</protein>
<keyword evidence="4" id="KW-1185">Reference proteome</keyword>
<evidence type="ECO:0000256" key="2">
    <source>
        <dbReference type="ARBA" id="ARBA00023180"/>
    </source>
</evidence>
<sequence>MKIFELIKPQTSEVSAKNVVNLTIYIEAQCPDTSRFVHRQFLPTWQELSVTNRISIKIVPFGKAKCYSVGTDYR</sequence>
<dbReference type="Pfam" id="PF03227">
    <property type="entry name" value="GILT"/>
    <property type="match status" value="1"/>
</dbReference>
<dbReference type="AlphaFoldDB" id="A0A8J2LUP4"/>
<evidence type="ECO:0000313" key="3">
    <source>
        <dbReference type="EMBL" id="CAG9533619.1"/>
    </source>
</evidence>
<keyword evidence="2" id="KW-0325">Glycoprotein</keyword>
<dbReference type="GO" id="GO:0016671">
    <property type="term" value="F:oxidoreductase activity, acting on a sulfur group of donors, disulfide as acceptor"/>
    <property type="evidence" value="ECO:0007669"/>
    <property type="project" value="InterPro"/>
</dbReference>
<accession>A0A8J2LUP4</accession>
<dbReference type="OrthoDB" id="958254at2759"/>
<reference evidence="3" key="1">
    <citation type="submission" date="2021-09" db="EMBL/GenBank/DDBJ databases">
        <authorList>
            <consortium name="Pathogen Informatics"/>
        </authorList>
    </citation>
    <scope>NUCLEOTIDE SEQUENCE</scope>
</reference>
<dbReference type="InterPro" id="IPR004911">
    <property type="entry name" value="Interferon-induced_GILT"/>
</dbReference>
<evidence type="ECO:0000256" key="1">
    <source>
        <dbReference type="ARBA" id="ARBA00005679"/>
    </source>
</evidence>
<evidence type="ECO:0000313" key="4">
    <source>
        <dbReference type="Proteomes" id="UP000746747"/>
    </source>
</evidence>